<proteinExistence type="predicted"/>
<sequence length="192" mass="21071">MGSSSVRPTFFVAEFVDLVNRFHAACLSLKIAKDVKTPASDSQKLAAGGCVSCGRNALAGPSLCLRMYCVVDESQRYLVRCEVSVVVDEDPVIAVSMSGFQGMKRLAVSNILGSSSVVELSYFNEFVRYSVAHSGSFRRKVVNGSRHFGFRLKLGVNRGPLSPVLVICRLCRTRCRPPMFLGIRSWPTHSCQ</sequence>
<name>A0A9P6NP85_9BASI</name>
<protein>
    <submittedName>
        <fullName evidence="1">Uncharacterized protein</fullName>
    </submittedName>
</protein>
<keyword evidence="2" id="KW-1185">Reference proteome</keyword>
<evidence type="ECO:0000313" key="1">
    <source>
        <dbReference type="EMBL" id="KAG0147754.1"/>
    </source>
</evidence>
<dbReference type="Proteomes" id="UP000886653">
    <property type="component" value="Unassembled WGS sequence"/>
</dbReference>
<evidence type="ECO:0000313" key="2">
    <source>
        <dbReference type="Proteomes" id="UP000886653"/>
    </source>
</evidence>
<reference evidence="1" key="1">
    <citation type="submission" date="2013-11" db="EMBL/GenBank/DDBJ databases">
        <title>Genome sequence of the fusiform rust pathogen reveals effectors for host alternation and coevolution with pine.</title>
        <authorList>
            <consortium name="DOE Joint Genome Institute"/>
            <person name="Smith K."/>
            <person name="Pendleton A."/>
            <person name="Kubisiak T."/>
            <person name="Anderson C."/>
            <person name="Salamov A."/>
            <person name="Aerts A."/>
            <person name="Riley R."/>
            <person name="Clum A."/>
            <person name="Lindquist E."/>
            <person name="Ence D."/>
            <person name="Campbell M."/>
            <person name="Kronenberg Z."/>
            <person name="Feau N."/>
            <person name="Dhillon B."/>
            <person name="Hamelin R."/>
            <person name="Burleigh J."/>
            <person name="Smith J."/>
            <person name="Yandell M."/>
            <person name="Nelson C."/>
            <person name="Grigoriev I."/>
            <person name="Davis J."/>
        </authorList>
    </citation>
    <scope>NUCLEOTIDE SEQUENCE</scope>
    <source>
        <strain evidence="1">G11</strain>
    </source>
</reference>
<accession>A0A9P6NP85</accession>
<gene>
    <name evidence="1" type="ORF">CROQUDRAFT_106256</name>
</gene>
<organism evidence="1 2">
    <name type="scientific">Cronartium quercuum f. sp. fusiforme G11</name>
    <dbReference type="NCBI Taxonomy" id="708437"/>
    <lineage>
        <taxon>Eukaryota</taxon>
        <taxon>Fungi</taxon>
        <taxon>Dikarya</taxon>
        <taxon>Basidiomycota</taxon>
        <taxon>Pucciniomycotina</taxon>
        <taxon>Pucciniomycetes</taxon>
        <taxon>Pucciniales</taxon>
        <taxon>Coleosporiaceae</taxon>
        <taxon>Cronartium</taxon>
    </lineage>
</organism>
<dbReference type="EMBL" id="MU167244">
    <property type="protein sequence ID" value="KAG0147754.1"/>
    <property type="molecule type" value="Genomic_DNA"/>
</dbReference>
<comment type="caution">
    <text evidence="1">The sequence shown here is derived from an EMBL/GenBank/DDBJ whole genome shotgun (WGS) entry which is preliminary data.</text>
</comment>
<dbReference type="AlphaFoldDB" id="A0A9P6NP85"/>